<dbReference type="Proteomes" id="UP001523216">
    <property type="component" value="Unassembled WGS sequence"/>
</dbReference>
<gene>
    <name evidence="1" type="ORF">LXN57_08345</name>
</gene>
<keyword evidence="2" id="KW-1185">Reference proteome</keyword>
<evidence type="ECO:0000313" key="1">
    <source>
        <dbReference type="EMBL" id="MCM4077571.1"/>
    </source>
</evidence>
<dbReference type="InterPro" id="IPR019646">
    <property type="entry name" value="Aminoglyc_AdlTrfase"/>
</dbReference>
<comment type="caution">
    <text evidence="1">The sequence shown here is derived from an EMBL/GenBank/DDBJ whole genome shotgun (WGS) entry which is preliminary data.</text>
</comment>
<dbReference type="RefSeq" id="WP_251797442.1">
    <property type="nucleotide sequence ID" value="NZ_JAMQOL010000010.1"/>
</dbReference>
<evidence type="ECO:0000313" key="2">
    <source>
        <dbReference type="Proteomes" id="UP001523216"/>
    </source>
</evidence>
<dbReference type="EMBL" id="JAMQOL010000010">
    <property type="protein sequence ID" value="MCM4077571.1"/>
    <property type="molecule type" value="Genomic_DNA"/>
</dbReference>
<proteinExistence type="predicted"/>
<reference evidence="1 2" key="1">
    <citation type="submission" date="2022-06" db="EMBL/GenBank/DDBJ databases">
        <title>Actinoplanes abujensis sp. nov., isolated from Nigerian arid soil.</title>
        <authorList>
            <person name="Ding P."/>
        </authorList>
    </citation>
    <scope>NUCLEOTIDE SEQUENCE [LARGE SCALE GENOMIC DNA]</scope>
    <source>
        <strain evidence="2">TRM88002</strain>
    </source>
</reference>
<dbReference type="Pfam" id="PF10706">
    <property type="entry name" value="Aminoglyc_resit"/>
    <property type="match status" value="1"/>
</dbReference>
<name>A0ABT0XUU4_9ACTN</name>
<protein>
    <submittedName>
        <fullName evidence="1">Aminoglycoside nucleotidyltransferase</fullName>
    </submittedName>
</protein>
<sequence>MTYLMTAGEAVRLVQVFGKHGVDVCVGGGWGVDALLGQQTRDHVDLDVWLPAGQFENAMVALVSAGVDRIHPWPGDKPWNFVVHDGGRHRMDLHIYETRADGTIHYGSAVAGESFPAAALDGSGIIAGVTVRCEAPEWSVRWHTGYAPRDKDRHDVPLVCARFGIALPAAYQTSPLR</sequence>
<dbReference type="Gene3D" id="3.30.460.40">
    <property type="match status" value="1"/>
</dbReference>
<accession>A0ABT0XUU4</accession>
<organism evidence="1 2">
    <name type="scientific">Paractinoplanes hotanensis</name>
    <dbReference type="NCBI Taxonomy" id="2906497"/>
    <lineage>
        <taxon>Bacteria</taxon>
        <taxon>Bacillati</taxon>
        <taxon>Actinomycetota</taxon>
        <taxon>Actinomycetes</taxon>
        <taxon>Micromonosporales</taxon>
        <taxon>Micromonosporaceae</taxon>
        <taxon>Paractinoplanes</taxon>
    </lineage>
</organism>